<accession>A0A2Z7CZC0</accession>
<evidence type="ECO:0000256" key="1">
    <source>
        <dbReference type="SAM" id="SignalP"/>
    </source>
</evidence>
<evidence type="ECO:0000313" key="2">
    <source>
        <dbReference type="EMBL" id="KZV50226.1"/>
    </source>
</evidence>
<dbReference type="Proteomes" id="UP000250235">
    <property type="component" value="Unassembled WGS sequence"/>
</dbReference>
<proteinExistence type="predicted"/>
<feature type="chain" id="PRO_5016240145" evidence="1">
    <location>
        <begin position="21"/>
        <end position="255"/>
    </location>
</feature>
<reference evidence="2 3" key="1">
    <citation type="journal article" date="2015" name="Proc. Natl. Acad. Sci. U.S.A.">
        <title>The resurrection genome of Boea hygrometrica: A blueprint for survival of dehydration.</title>
        <authorList>
            <person name="Xiao L."/>
            <person name="Yang G."/>
            <person name="Zhang L."/>
            <person name="Yang X."/>
            <person name="Zhao S."/>
            <person name="Ji Z."/>
            <person name="Zhou Q."/>
            <person name="Hu M."/>
            <person name="Wang Y."/>
            <person name="Chen M."/>
            <person name="Xu Y."/>
            <person name="Jin H."/>
            <person name="Xiao X."/>
            <person name="Hu G."/>
            <person name="Bao F."/>
            <person name="Hu Y."/>
            <person name="Wan P."/>
            <person name="Li L."/>
            <person name="Deng X."/>
            <person name="Kuang T."/>
            <person name="Xiang C."/>
            <person name="Zhu J.K."/>
            <person name="Oliver M.J."/>
            <person name="He Y."/>
        </authorList>
    </citation>
    <scope>NUCLEOTIDE SEQUENCE [LARGE SCALE GENOMIC DNA]</scope>
    <source>
        <strain evidence="3">cv. XS01</strain>
    </source>
</reference>
<dbReference type="EMBL" id="KQ992521">
    <property type="protein sequence ID" value="KZV50226.1"/>
    <property type="molecule type" value="Genomic_DNA"/>
</dbReference>
<sequence>MFLTYKAIVILYVEVYIVRACRPKKVNGAIQNPEKIVLTGTERLKIDHRPTRSGDNIRSDASGGIRFSASVLKFQDVKRFEDFQIHVDGLILDSELPVDAKVKYYTLCCSQKMFLHEGVTGLSRSLVVGMISETSNIADAIKSTSLAASLHNLESWDNTLKAFEDLGMSVGFLRTRIDMLVKVSRKYQTINESKSAKHKLIEETKRSLNDKVSNMDALRKIIEALMDLIQNLEAKIDGDMEGLRSEFNRIATAPW</sequence>
<organism evidence="2 3">
    <name type="scientific">Dorcoceras hygrometricum</name>
    <dbReference type="NCBI Taxonomy" id="472368"/>
    <lineage>
        <taxon>Eukaryota</taxon>
        <taxon>Viridiplantae</taxon>
        <taxon>Streptophyta</taxon>
        <taxon>Embryophyta</taxon>
        <taxon>Tracheophyta</taxon>
        <taxon>Spermatophyta</taxon>
        <taxon>Magnoliopsida</taxon>
        <taxon>eudicotyledons</taxon>
        <taxon>Gunneridae</taxon>
        <taxon>Pentapetalae</taxon>
        <taxon>asterids</taxon>
        <taxon>lamiids</taxon>
        <taxon>Lamiales</taxon>
        <taxon>Gesneriaceae</taxon>
        <taxon>Didymocarpoideae</taxon>
        <taxon>Trichosporeae</taxon>
        <taxon>Loxocarpinae</taxon>
        <taxon>Dorcoceras</taxon>
    </lineage>
</organism>
<gene>
    <name evidence="2" type="ORF">F511_03180</name>
</gene>
<evidence type="ECO:0000313" key="3">
    <source>
        <dbReference type="Proteomes" id="UP000250235"/>
    </source>
</evidence>
<name>A0A2Z7CZC0_9LAMI</name>
<dbReference type="OrthoDB" id="1909330at2759"/>
<keyword evidence="1" id="KW-0732">Signal</keyword>
<protein>
    <submittedName>
        <fullName evidence="2">Uncharacterized protein</fullName>
    </submittedName>
</protein>
<feature type="signal peptide" evidence="1">
    <location>
        <begin position="1"/>
        <end position="20"/>
    </location>
</feature>
<keyword evidence="3" id="KW-1185">Reference proteome</keyword>
<dbReference type="AlphaFoldDB" id="A0A2Z7CZC0"/>